<name>A0A1L9SLK0_9EURO</name>
<dbReference type="OrthoDB" id="194358at2759"/>
<feature type="domain" description="Clr5" evidence="5">
    <location>
        <begin position="9"/>
        <end position="62"/>
    </location>
</feature>
<dbReference type="Gene3D" id="1.25.40.20">
    <property type="entry name" value="Ankyrin repeat-containing domain"/>
    <property type="match status" value="5"/>
</dbReference>
<evidence type="ECO:0000313" key="6">
    <source>
        <dbReference type="EMBL" id="OJJ48013.1"/>
    </source>
</evidence>
<dbReference type="STRING" id="1073090.A0A1L9SLK0"/>
<feature type="repeat" description="ANK" evidence="3">
    <location>
        <begin position="935"/>
        <end position="967"/>
    </location>
</feature>
<feature type="repeat" description="ANK" evidence="3">
    <location>
        <begin position="436"/>
        <end position="468"/>
    </location>
</feature>
<accession>A0A1L9SLK0</accession>
<evidence type="ECO:0000256" key="1">
    <source>
        <dbReference type="ARBA" id="ARBA00022737"/>
    </source>
</evidence>
<feature type="repeat" description="ANK" evidence="3">
    <location>
        <begin position="721"/>
        <end position="753"/>
    </location>
</feature>
<feature type="region of interest" description="Disordered" evidence="4">
    <location>
        <begin position="80"/>
        <end position="99"/>
    </location>
</feature>
<dbReference type="GO" id="GO:0005634">
    <property type="term" value="C:nucleus"/>
    <property type="evidence" value="ECO:0007669"/>
    <property type="project" value="TreeGrafter"/>
</dbReference>
<dbReference type="InterPro" id="IPR002110">
    <property type="entry name" value="Ankyrin_rpt"/>
</dbReference>
<dbReference type="GO" id="GO:0000976">
    <property type="term" value="F:transcription cis-regulatory region binding"/>
    <property type="evidence" value="ECO:0007669"/>
    <property type="project" value="TreeGrafter"/>
</dbReference>
<keyword evidence="2 3" id="KW-0040">ANK repeat</keyword>
<feature type="repeat" description="ANK" evidence="3">
    <location>
        <begin position="565"/>
        <end position="597"/>
    </location>
</feature>
<protein>
    <recommendedName>
        <fullName evidence="5">Clr5 domain-containing protein</fullName>
    </recommendedName>
</protein>
<evidence type="ECO:0000259" key="5">
    <source>
        <dbReference type="Pfam" id="PF14420"/>
    </source>
</evidence>
<dbReference type="Pfam" id="PF14420">
    <property type="entry name" value="Clr5"/>
    <property type="match status" value="1"/>
</dbReference>
<dbReference type="VEuPathDB" id="FungiDB:ASPZODRAFT_15459"/>
<feature type="compositionally biased region" description="Basic and acidic residues" evidence="4">
    <location>
        <begin position="81"/>
        <end position="91"/>
    </location>
</feature>
<reference evidence="7" key="1">
    <citation type="journal article" date="2017" name="Genome Biol.">
        <title>Comparative genomics reveals high biological diversity and specific adaptations in the industrially and medically important fungal genus Aspergillus.</title>
        <authorList>
            <person name="de Vries R.P."/>
            <person name="Riley R."/>
            <person name="Wiebenga A."/>
            <person name="Aguilar-Osorio G."/>
            <person name="Amillis S."/>
            <person name="Uchima C.A."/>
            <person name="Anderluh G."/>
            <person name="Asadollahi M."/>
            <person name="Askin M."/>
            <person name="Barry K."/>
            <person name="Battaglia E."/>
            <person name="Bayram O."/>
            <person name="Benocci T."/>
            <person name="Braus-Stromeyer S.A."/>
            <person name="Caldana C."/>
            <person name="Canovas D."/>
            <person name="Cerqueira G.C."/>
            <person name="Chen F."/>
            <person name="Chen W."/>
            <person name="Choi C."/>
            <person name="Clum A."/>
            <person name="Dos Santos R.A."/>
            <person name="Damasio A.R."/>
            <person name="Diallinas G."/>
            <person name="Emri T."/>
            <person name="Fekete E."/>
            <person name="Flipphi M."/>
            <person name="Freyberg S."/>
            <person name="Gallo A."/>
            <person name="Gournas C."/>
            <person name="Habgood R."/>
            <person name="Hainaut M."/>
            <person name="Harispe M.L."/>
            <person name="Henrissat B."/>
            <person name="Hilden K.S."/>
            <person name="Hope R."/>
            <person name="Hossain A."/>
            <person name="Karabika E."/>
            <person name="Karaffa L."/>
            <person name="Karanyi Z."/>
            <person name="Krasevec N."/>
            <person name="Kuo A."/>
            <person name="Kusch H."/>
            <person name="LaButti K."/>
            <person name="Lagendijk E.L."/>
            <person name="Lapidus A."/>
            <person name="Levasseur A."/>
            <person name="Lindquist E."/>
            <person name="Lipzen A."/>
            <person name="Logrieco A.F."/>
            <person name="MacCabe A."/>
            <person name="Maekelae M.R."/>
            <person name="Malavazi I."/>
            <person name="Melin P."/>
            <person name="Meyer V."/>
            <person name="Mielnichuk N."/>
            <person name="Miskei M."/>
            <person name="Molnar A.P."/>
            <person name="Mule G."/>
            <person name="Ngan C.Y."/>
            <person name="Orejas M."/>
            <person name="Orosz E."/>
            <person name="Ouedraogo J.P."/>
            <person name="Overkamp K.M."/>
            <person name="Park H.-S."/>
            <person name="Perrone G."/>
            <person name="Piumi F."/>
            <person name="Punt P.J."/>
            <person name="Ram A.F."/>
            <person name="Ramon A."/>
            <person name="Rauscher S."/>
            <person name="Record E."/>
            <person name="Riano-Pachon D.M."/>
            <person name="Robert V."/>
            <person name="Roehrig J."/>
            <person name="Ruller R."/>
            <person name="Salamov A."/>
            <person name="Salih N.S."/>
            <person name="Samson R.A."/>
            <person name="Sandor E."/>
            <person name="Sanguinetti M."/>
            <person name="Schuetze T."/>
            <person name="Sepcic K."/>
            <person name="Shelest E."/>
            <person name="Sherlock G."/>
            <person name="Sophianopoulou V."/>
            <person name="Squina F.M."/>
            <person name="Sun H."/>
            <person name="Susca A."/>
            <person name="Todd R.B."/>
            <person name="Tsang A."/>
            <person name="Unkles S.E."/>
            <person name="van de Wiele N."/>
            <person name="van Rossen-Uffink D."/>
            <person name="Oliveira J.V."/>
            <person name="Vesth T.C."/>
            <person name="Visser J."/>
            <person name="Yu J.-H."/>
            <person name="Zhou M."/>
            <person name="Andersen M.R."/>
            <person name="Archer D.B."/>
            <person name="Baker S.E."/>
            <person name="Benoit I."/>
            <person name="Brakhage A.A."/>
            <person name="Braus G.H."/>
            <person name="Fischer R."/>
            <person name="Frisvad J.C."/>
            <person name="Goldman G.H."/>
            <person name="Houbraken J."/>
            <person name="Oakley B."/>
            <person name="Pocsi I."/>
            <person name="Scazzocchio C."/>
            <person name="Seiboth B."/>
            <person name="vanKuyk P.A."/>
            <person name="Wortman J."/>
            <person name="Dyer P.S."/>
            <person name="Grigoriev I.V."/>
        </authorList>
    </citation>
    <scope>NUCLEOTIDE SEQUENCE [LARGE SCALE GENOMIC DNA]</scope>
    <source>
        <strain evidence="7">CBS 506.65</strain>
    </source>
</reference>
<evidence type="ECO:0000256" key="3">
    <source>
        <dbReference type="PROSITE-ProRule" id="PRU00023"/>
    </source>
</evidence>
<gene>
    <name evidence="6" type="ORF">ASPZODRAFT_15459</name>
</gene>
<dbReference type="InterPro" id="IPR050663">
    <property type="entry name" value="Ankyrin-SOCS_Box"/>
</dbReference>
<dbReference type="SMART" id="SM00248">
    <property type="entry name" value="ANK"/>
    <property type="match status" value="14"/>
</dbReference>
<keyword evidence="7" id="KW-1185">Reference proteome</keyword>
<evidence type="ECO:0000256" key="4">
    <source>
        <dbReference type="SAM" id="MobiDB-lite"/>
    </source>
</evidence>
<dbReference type="GO" id="GO:0045944">
    <property type="term" value="P:positive regulation of transcription by RNA polymerase II"/>
    <property type="evidence" value="ECO:0007669"/>
    <property type="project" value="TreeGrafter"/>
</dbReference>
<evidence type="ECO:0000313" key="7">
    <source>
        <dbReference type="Proteomes" id="UP000184188"/>
    </source>
</evidence>
<keyword evidence="1" id="KW-0677">Repeat</keyword>
<dbReference type="PROSITE" id="PS50297">
    <property type="entry name" value="ANK_REP_REGION"/>
    <property type="match status" value="4"/>
</dbReference>
<feature type="repeat" description="ANK" evidence="3">
    <location>
        <begin position="682"/>
        <end position="714"/>
    </location>
</feature>
<evidence type="ECO:0000256" key="2">
    <source>
        <dbReference type="ARBA" id="ARBA00023043"/>
    </source>
</evidence>
<dbReference type="PROSITE" id="PS50088">
    <property type="entry name" value="ANK_REPEAT"/>
    <property type="match status" value="7"/>
</dbReference>
<organism evidence="6 7">
    <name type="scientific">Penicilliopsis zonata CBS 506.65</name>
    <dbReference type="NCBI Taxonomy" id="1073090"/>
    <lineage>
        <taxon>Eukaryota</taxon>
        <taxon>Fungi</taxon>
        <taxon>Dikarya</taxon>
        <taxon>Ascomycota</taxon>
        <taxon>Pezizomycotina</taxon>
        <taxon>Eurotiomycetes</taxon>
        <taxon>Eurotiomycetidae</taxon>
        <taxon>Eurotiales</taxon>
        <taxon>Aspergillaceae</taxon>
        <taxon>Penicilliopsis</taxon>
    </lineage>
</organism>
<feature type="repeat" description="ANK" evidence="3">
    <location>
        <begin position="648"/>
        <end position="680"/>
    </location>
</feature>
<dbReference type="RefSeq" id="XP_022582523.1">
    <property type="nucleotide sequence ID" value="XM_022726105.1"/>
</dbReference>
<dbReference type="EMBL" id="KV878340">
    <property type="protein sequence ID" value="OJJ48013.1"/>
    <property type="molecule type" value="Genomic_DNA"/>
</dbReference>
<dbReference type="PANTHER" id="PTHR24193:SF122">
    <property type="entry name" value="ANKYRIN REPEAT DOMAIN-CONTAINING PROTEIN 23"/>
    <property type="match status" value="1"/>
</dbReference>
<dbReference type="InterPro" id="IPR036770">
    <property type="entry name" value="Ankyrin_rpt-contain_sf"/>
</dbReference>
<dbReference type="InterPro" id="IPR025676">
    <property type="entry name" value="Clr5_dom"/>
</dbReference>
<dbReference type="SUPFAM" id="SSF48403">
    <property type="entry name" value="Ankyrin repeat"/>
    <property type="match status" value="2"/>
</dbReference>
<proteinExistence type="predicted"/>
<dbReference type="AlphaFoldDB" id="A0A1L9SLK0"/>
<sequence>MPKRAPRISDEVWERHKEEIIALYSASNLTLEQTRVRMESNHGFQASQNQYTKRLKDWGVTKNSPTNIWPTVNAKMKKRKREEGKDSEVSLHHKPLSSKKVQKEIARHVTFTQTLGNLESAPTPEGVTISTPACISIPGYREVYTKNLPSLRLRDEVLSNFQNMLKHKDSDSGSLFIWHGYHNPSDNGRGSTKTVGLPDSSSWELERIQRLQCYVEKVSGSTEEWQKWVAFHSSNWIQGAWDNRDSPSTLASNITSLVFMLANNILLDDEIGRIASFLRANNALTLLVDFCLSTSPLARIFGKRLFIGAVKSKDCATVQRLIEGGFNPSLVSKSTDLLEIAVDNMDSPMVDLLCKAGAKFRDNEYASLLTKPSFWEPGNFKMVQTLVAFGAITELSLKNAGHQGSSLIYAASSGSLTAVHLLLCKGANVNAYISDKYGTALQAAAAGGHLELVEMLIESGADVNAPDGPGYDREPSTYFDHSGKIAMQTSIQTAAEQNNIQLVQTLLVNGASPNSCPRPTRYCHPINPWSLRSSLQYAATNENPELLALLLSYGAQPDPDVGMSYGHTALQIAAGVGNERIVSLLLDAGADVNAPPHKPNDKTVIEIALGKGHYAIADILARHAALRGTPTMDPREFDDPQAAALKDDGRIGLLHAIYDENLTILETLIQNGADVDPLVDYFEETPLYQAIKDGWFDGVKCLLEHGAQVNKYAPTFDDVLAPDSALALAIQGNFEEIVELLLGYGADVTGHSKYGPSSALNYALCLFDNEEIISQLLNTDGVLTVTHLDLPPLAVATFQCQDKAILELILDEMVALPKSLRDEHIQIAWDILLANEDRVNYYWLHDMGAIDVLLKNGADINSRHHDDKTTVLTRGIRAPAECILDLIENGADVNTPATENNGTPLQEAMQWGNWDTINLLLEHGTDINAPPARNGGRTALQAAAIHGYVAIAITLLQRGAVVDEPAAPIGGITAIDAAAKYGQLDMLQLLLNEYRGSEDIQVVCRRAAVFADEKGHVEIAEWLRGYPDASLW</sequence>
<feature type="repeat" description="ANK" evidence="3">
    <location>
        <begin position="900"/>
        <end position="932"/>
    </location>
</feature>
<dbReference type="Pfam" id="PF12796">
    <property type="entry name" value="Ank_2"/>
    <property type="match status" value="4"/>
</dbReference>
<dbReference type="Proteomes" id="UP000184188">
    <property type="component" value="Unassembled WGS sequence"/>
</dbReference>
<dbReference type="PANTHER" id="PTHR24193">
    <property type="entry name" value="ANKYRIN REPEAT PROTEIN"/>
    <property type="match status" value="1"/>
</dbReference>
<dbReference type="GeneID" id="34612569"/>